<reference evidence="6 7" key="2">
    <citation type="journal article" date="2016" name="Genome Announc.">
        <title>Complete Genome Sequence of the Highly Virulent Aeromonas schubertii Strain WL1483, Isolated from Diseased Snakehead Fish (Channa argus) in China.</title>
        <authorList>
            <person name="Liu L."/>
            <person name="Li N."/>
            <person name="Zhang D."/>
            <person name="Fu X."/>
            <person name="Shi C."/>
            <person name="Lin Q."/>
            <person name="Hao G."/>
        </authorList>
    </citation>
    <scope>NUCLEOTIDE SEQUENCE [LARGE SCALE GENOMIC DNA]</scope>
    <source>
        <strain evidence="6 7">WL1483</strain>
    </source>
</reference>
<dbReference type="SUPFAM" id="SSF46785">
    <property type="entry name" value="Winged helix' DNA-binding domain"/>
    <property type="match status" value="2"/>
</dbReference>
<dbReference type="GO" id="GO:0051304">
    <property type="term" value="P:chromosome separation"/>
    <property type="evidence" value="ECO:0007669"/>
    <property type="project" value="InterPro"/>
</dbReference>
<dbReference type="EMBL" id="CP013067">
    <property type="protein sequence ID" value="ALP42460.1"/>
    <property type="molecule type" value="Genomic_DNA"/>
</dbReference>
<keyword evidence="3" id="KW-0159">Chromosome partition</keyword>
<dbReference type="InterPro" id="IPR036390">
    <property type="entry name" value="WH_DNA-bd_sf"/>
</dbReference>
<evidence type="ECO:0000256" key="5">
    <source>
        <dbReference type="SAM" id="MobiDB-lite"/>
    </source>
</evidence>
<protein>
    <submittedName>
        <fullName evidence="6">Segregation and condensation protein B</fullName>
    </submittedName>
</protein>
<dbReference type="InterPro" id="IPR005234">
    <property type="entry name" value="ScpB_csome_segregation"/>
</dbReference>
<evidence type="ECO:0000313" key="6">
    <source>
        <dbReference type="EMBL" id="ALP42460.1"/>
    </source>
</evidence>
<dbReference type="Pfam" id="PF04079">
    <property type="entry name" value="SMC_ScpB"/>
    <property type="match status" value="1"/>
</dbReference>
<evidence type="ECO:0000256" key="1">
    <source>
        <dbReference type="ARBA" id="ARBA00022490"/>
    </source>
</evidence>
<reference evidence="7" key="1">
    <citation type="submission" date="2015-10" db="EMBL/GenBank/DDBJ databases">
        <title>Complete Genome Sequence of Aeromonas schubertii strain WL1483.</title>
        <authorList>
            <person name="Liu L."/>
        </authorList>
    </citation>
    <scope>NUCLEOTIDE SEQUENCE [LARGE SCALE GENOMIC DNA]</scope>
    <source>
        <strain evidence="7">WL1483</strain>
    </source>
</reference>
<dbReference type="InterPro" id="IPR036388">
    <property type="entry name" value="WH-like_DNA-bd_sf"/>
</dbReference>
<dbReference type="AlphaFoldDB" id="A0A0S2SL55"/>
<feature type="region of interest" description="Disordered" evidence="5">
    <location>
        <begin position="175"/>
        <end position="196"/>
    </location>
</feature>
<evidence type="ECO:0000313" key="7">
    <source>
        <dbReference type="Proteomes" id="UP000058114"/>
    </source>
</evidence>
<dbReference type="Gene3D" id="1.10.10.10">
    <property type="entry name" value="Winged helix-like DNA-binding domain superfamily/Winged helix DNA-binding domain"/>
    <property type="match status" value="2"/>
</dbReference>
<name>A0A0S2SL55_9GAMM</name>
<evidence type="ECO:0000256" key="4">
    <source>
        <dbReference type="ARBA" id="ARBA00023306"/>
    </source>
</evidence>
<sequence>MTMALPTPRLKCLIEAALLVAGRPLTVAEIKGSVLADYPVTSRYVQLLLAELKQEYEPRGVELKEVASGWRFQARQEYAEELARLWSERAPRYSRAVMETLTLIAYRQPITRAEIEAIRGVAVSTQIVTTLKERGWIRGIGHKEVPGRPELLATTREFLDYFNLKSLDQLPELDEAQTPLSVPLAESAQQSGKPDE</sequence>
<keyword evidence="2" id="KW-0132">Cell division</keyword>
<dbReference type="GO" id="GO:0051301">
    <property type="term" value="P:cell division"/>
    <property type="evidence" value="ECO:0007669"/>
    <property type="project" value="UniProtKB-KW"/>
</dbReference>
<dbReference type="PIRSF" id="PIRSF019345">
    <property type="entry name" value="ScpB"/>
    <property type="match status" value="1"/>
</dbReference>
<keyword evidence="1" id="KW-0963">Cytoplasm</keyword>
<feature type="compositionally biased region" description="Polar residues" evidence="5">
    <location>
        <begin position="187"/>
        <end position="196"/>
    </location>
</feature>
<organism evidence="6 7">
    <name type="scientific">Aeromonas schubertii</name>
    <dbReference type="NCBI Taxonomy" id="652"/>
    <lineage>
        <taxon>Bacteria</taxon>
        <taxon>Pseudomonadati</taxon>
        <taxon>Pseudomonadota</taxon>
        <taxon>Gammaproteobacteria</taxon>
        <taxon>Aeromonadales</taxon>
        <taxon>Aeromonadaceae</taxon>
        <taxon>Aeromonas</taxon>
    </lineage>
</organism>
<dbReference type="PANTHER" id="PTHR34298:SF2">
    <property type="entry name" value="SEGREGATION AND CONDENSATION PROTEIN B"/>
    <property type="match status" value="1"/>
</dbReference>
<evidence type="ECO:0000256" key="3">
    <source>
        <dbReference type="ARBA" id="ARBA00022829"/>
    </source>
</evidence>
<dbReference type="NCBIfam" id="TIGR00281">
    <property type="entry name" value="SMC-Scp complex subunit ScpB"/>
    <property type="match status" value="1"/>
</dbReference>
<dbReference type="Proteomes" id="UP000058114">
    <property type="component" value="Chromosome"/>
</dbReference>
<evidence type="ECO:0000256" key="2">
    <source>
        <dbReference type="ARBA" id="ARBA00022618"/>
    </source>
</evidence>
<dbReference type="PANTHER" id="PTHR34298">
    <property type="entry name" value="SEGREGATION AND CONDENSATION PROTEIN B"/>
    <property type="match status" value="1"/>
</dbReference>
<proteinExistence type="predicted"/>
<keyword evidence="4" id="KW-0131">Cell cycle</keyword>
<dbReference type="PATRIC" id="fig|652.5.peg.978"/>
<dbReference type="KEGG" id="asr:WL1483_3041"/>
<accession>A0A0S2SL55</accession>
<gene>
    <name evidence="6" type="primary">scpB</name>
    <name evidence="6" type="ORF">WL1483_3041</name>
</gene>